<reference evidence="1 2" key="1">
    <citation type="submission" date="2019-02" db="EMBL/GenBank/DDBJ databases">
        <title>Genomic Encyclopedia of Type Strains, Phase IV (KMG-IV): sequencing the most valuable type-strain genomes for metagenomic binning, comparative biology and taxonomic classification.</title>
        <authorList>
            <person name="Goeker M."/>
        </authorList>
    </citation>
    <scope>NUCLEOTIDE SEQUENCE [LARGE SCALE GENOMIC DNA]</scope>
    <source>
        <strain evidence="1 2">DSM 101727</strain>
    </source>
</reference>
<dbReference type="Proteomes" id="UP000294257">
    <property type="component" value="Unassembled WGS sequence"/>
</dbReference>
<proteinExistence type="predicted"/>
<dbReference type="AlphaFoldDB" id="A0A4Q7KEJ2"/>
<evidence type="ECO:0000313" key="1">
    <source>
        <dbReference type="EMBL" id="RZS32303.1"/>
    </source>
</evidence>
<protein>
    <recommendedName>
        <fullName evidence="3">Acetyltransferase (GNAT) family protein</fullName>
    </recommendedName>
</protein>
<accession>A0A4Q7KEJ2</accession>
<evidence type="ECO:0008006" key="3">
    <source>
        <dbReference type="Google" id="ProtNLM"/>
    </source>
</evidence>
<dbReference type="EMBL" id="SGWQ01000013">
    <property type="protein sequence ID" value="RZS32303.1"/>
    <property type="molecule type" value="Genomic_DNA"/>
</dbReference>
<evidence type="ECO:0000313" key="2">
    <source>
        <dbReference type="Proteomes" id="UP000294257"/>
    </source>
</evidence>
<name>A0A4Q7KEJ2_9PSEU</name>
<keyword evidence="2" id="KW-1185">Reference proteome</keyword>
<comment type="caution">
    <text evidence="1">The sequence shown here is derived from an EMBL/GenBank/DDBJ whole genome shotgun (WGS) entry which is preliminary data.</text>
</comment>
<sequence length="79" mass="8851">MHVQAHTELTEFAELAMPVFAADPVRHTLGLSVLRRYRDAPAEGDRPPVLLTVHDDDQLVGVALRTPWRRRWSAGRPAG</sequence>
<dbReference type="OrthoDB" id="3174529at2"/>
<organism evidence="1 2">
    <name type="scientific">Herbihabitans rhizosphaerae</name>
    <dbReference type="NCBI Taxonomy" id="1872711"/>
    <lineage>
        <taxon>Bacteria</taxon>
        <taxon>Bacillati</taxon>
        <taxon>Actinomycetota</taxon>
        <taxon>Actinomycetes</taxon>
        <taxon>Pseudonocardiales</taxon>
        <taxon>Pseudonocardiaceae</taxon>
        <taxon>Herbihabitans</taxon>
    </lineage>
</organism>
<gene>
    <name evidence="1" type="ORF">EV193_113147</name>
</gene>
<dbReference type="RefSeq" id="WP_130348102.1">
    <property type="nucleotide sequence ID" value="NZ_SGWQ01000013.1"/>
</dbReference>